<gene>
    <name evidence="2" type="ORF">BSQ33_20675</name>
</gene>
<dbReference type="OrthoDB" id="5905401at2"/>
<reference evidence="2 3" key="1">
    <citation type="submission" date="2016-12" db="EMBL/GenBank/DDBJ databases">
        <authorList>
            <person name="Song W.-J."/>
            <person name="Kurnit D.M."/>
        </authorList>
    </citation>
    <scope>NUCLEOTIDE SEQUENCE [LARGE SCALE GENOMIC DNA]</scope>
    <source>
        <strain evidence="2 3">ATCC 43942</strain>
    </source>
</reference>
<accession>A0A1Z2SLU1</accession>
<name>A0A1Z2SLU1_VIBGA</name>
<dbReference type="AlphaFoldDB" id="A0A1Z2SLU1"/>
<dbReference type="Proteomes" id="UP000196708">
    <property type="component" value="Chromosome 2"/>
</dbReference>
<evidence type="ECO:0000313" key="2">
    <source>
        <dbReference type="EMBL" id="ASA58105.1"/>
    </source>
</evidence>
<dbReference type="RefSeq" id="WP_157721467.1">
    <property type="nucleotide sequence ID" value="NZ_CP018836.1"/>
</dbReference>
<evidence type="ECO:0000313" key="3">
    <source>
        <dbReference type="Proteomes" id="UP000196708"/>
    </source>
</evidence>
<dbReference type="KEGG" id="vga:BSQ33_20675"/>
<organism evidence="2 3">
    <name type="scientific">Vibrio gazogenes</name>
    <dbReference type="NCBI Taxonomy" id="687"/>
    <lineage>
        <taxon>Bacteria</taxon>
        <taxon>Pseudomonadati</taxon>
        <taxon>Pseudomonadota</taxon>
        <taxon>Gammaproteobacteria</taxon>
        <taxon>Vibrionales</taxon>
        <taxon>Vibrionaceae</taxon>
        <taxon>Vibrio</taxon>
    </lineage>
</organism>
<proteinExistence type="predicted"/>
<feature type="domain" description="DUF4123" evidence="1">
    <location>
        <begin position="6"/>
        <end position="126"/>
    </location>
</feature>
<dbReference type="Pfam" id="PF13503">
    <property type="entry name" value="DUF4123"/>
    <property type="match status" value="1"/>
</dbReference>
<sequence length="174" mass="19489">MDDTQLYLVVDAIRVPEAAPFCARENIEYGKLYLGTPWQAQIDNSPLWIGFRENDAVWQQWQTDKRWADSSLCFEFDSMLPQSDIIASLQQHITITSEDGRLLLFRFYSPKSLMTVLPHLDSTQIAALCGLARELRVSSLSSGAEALLPLTNPSDSPTLTPLMISKALAEELLS</sequence>
<dbReference type="InterPro" id="IPR025391">
    <property type="entry name" value="DUF4123"/>
</dbReference>
<protein>
    <recommendedName>
        <fullName evidence="1">DUF4123 domain-containing protein</fullName>
    </recommendedName>
</protein>
<evidence type="ECO:0000259" key="1">
    <source>
        <dbReference type="Pfam" id="PF13503"/>
    </source>
</evidence>
<dbReference type="EMBL" id="CP018836">
    <property type="protein sequence ID" value="ASA58105.1"/>
    <property type="molecule type" value="Genomic_DNA"/>
</dbReference>